<dbReference type="EMBL" id="MU826827">
    <property type="protein sequence ID" value="KAJ7374858.1"/>
    <property type="molecule type" value="Genomic_DNA"/>
</dbReference>
<name>A0A9W9Z6R4_9CNID</name>
<evidence type="ECO:0000313" key="2">
    <source>
        <dbReference type="Proteomes" id="UP001163046"/>
    </source>
</evidence>
<gene>
    <name evidence="1" type="ORF">OS493_005211</name>
</gene>
<dbReference type="AlphaFoldDB" id="A0A9W9Z6R4"/>
<dbReference type="Proteomes" id="UP001163046">
    <property type="component" value="Unassembled WGS sequence"/>
</dbReference>
<accession>A0A9W9Z6R4</accession>
<proteinExistence type="predicted"/>
<keyword evidence="2" id="KW-1185">Reference proteome</keyword>
<evidence type="ECO:0000313" key="1">
    <source>
        <dbReference type="EMBL" id="KAJ7374858.1"/>
    </source>
</evidence>
<reference evidence="1" key="1">
    <citation type="submission" date="2023-01" db="EMBL/GenBank/DDBJ databases">
        <title>Genome assembly of the deep-sea coral Lophelia pertusa.</title>
        <authorList>
            <person name="Herrera S."/>
            <person name="Cordes E."/>
        </authorList>
    </citation>
    <scope>NUCLEOTIDE SEQUENCE</scope>
    <source>
        <strain evidence="1">USNM1676648</strain>
        <tissue evidence="1">Polyp</tissue>
    </source>
</reference>
<sequence length="139" mass="14846">MAYVTLNTNGGGGASNSVEPMEVDLATGSGLVPQYYLEVTITTSAEQLVYKYQGAGGYVSSETCADIKKFRDTYATNPAQILAIAGKLAEKAGKINPVGLVPSRSVEQLEVTTRGMSFQYSKTMENSSLQLDKIDSFPC</sequence>
<organism evidence="1 2">
    <name type="scientific">Desmophyllum pertusum</name>
    <dbReference type="NCBI Taxonomy" id="174260"/>
    <lineage>
        <taxon>Eukaryota</taxon>
        <taxon>Metazoa</taxon>
        <taxon>Cnidaria</taxon>
        <taxon>Anthozoa</taxon>
        <taxon>Hexacorallia</taxon>
        <taxon>Scleractinia</taxon>
        <taxon>Caryophylliina</taxon>
        <taxon>Caryophylliidae</taxon>
        <taxon>Desmophyllum</taxon>
    </lineage>
</organism>
<comment type="caution">
    <text evidence="1">The sequence shown here is derived from an EMBL/GenBank/DDBJ whole genome shotgun (WGS) entry which is preliminary data.</text>
</comment>
<protein>
    <submittedName>
        <fullName evidence="1">Uncharacterized protein</fullName>
    </submittedName>
</protein>